<evidence type="ECO:0000313" key="2">
    <source>
        <dbReference type="Proteomes" id="UP000095283"/>
    </source>
</evidence>
<reference evidence="3" key="1">
    <citation type="submission" date="2016-11" db="UniProtKB">
        <authorList>
            <consortium name="WormBaseParasite"/>
        </authorList>
    </citation>
    <scope>IDENTIFICATION</scope>
</reference>
<organism evidence="2 3">
    <name type="scientific">Heterorhabditis bacteriophora</name>
    <name type="common">Entomopathogenic nematode worm</name>
    <dbReference type="NCBI Taxonomy" id="37862"/>
    <lineage>
        <taxon>Eukaryota</taxon>
        <taxon>Metazoa</taxon>
        <taxon>Ecdysozoa</taxon>
        <taxon>Nematoda</taxon>
        <taxon>Chromadorea</taxon>
        <taxon>Rhabditida</taxon>
        <taxon>Rhabditina</taxon>
        <taxon>Rhabditomorpha</taxon>
        <taxon>Strongyloidea</taxon>
        <taxon>Heterorhabditidae</taxon>
        <taxon>Heterorhabditis</taxon>
    </lineage>
</organism>
<sequence length="91" mass="10327">MGVLREMRMRKAGTRPRQCMDEHRPLTAAPDQSSQNRSIKTESLYPRDSSQKNRSIISTPSTTKKVSFAEVEDLIDPPGKSVYRKVCCTIQ</sequence>
<dbReference type="AlphaFoldDB" id="A0A1I7WZU4"/>
<proteinExistence type="predicted"/>
<name>A0A1I7WZU4_HETBA</name>
<accession>A0A1I7WZU4</accession>
<feature type="region of interest" description="Disordered" evidence="1">
    <location>
        <begin position="1"/>
        <end position="61"/>
    </location>
</feature>
<keyword evidence="2" id="KW-1185">Reference proteome</keyword>
<evidence type="ECO:0000256" key="1">
    <source>
        <dbReference type="SAM" id="MobiDB-lite"/>
    </source>
</evidence>
<evidence type="ECO:0000313" key="3">
    <source>
        <dbReference type="WBParaSite" id="Hba_10720"/>
    </source>
</evidence>
<dbReference type="WBParaSite" id="Hba_10720">
    <property type="protein sequence ID" value="Hba_10720"/>
    <property type="gene ID" value="Hba_10720"/>
</dbReference>
<protein>
    <submittedName>
        <fullName evidence="3">Death-associated protein-like 1</fullName>
    </submittedName>
</protein>
<feature type="compositionally biased region" description="Polar residues" evidence="1">
    <location>
        <begin position="52"/>
        <end position="61"/>
    </location>
</feature>
<dbReference type="Proteomes" id="UP000095283">
    <property type="component" value="Unplaced"/>
</dbReference>